<evidence type="ECO:0000256" key="5">
    <source>
        <dbReference type="ARBA" id="ARBA00022989"/>
    </source>
</evidence>
<keyword evidence="4 10" id="KW-0735">Signal-anchor</keyword>
<feature type="region of interest" description="Disordered" evidence="11">
    <location>
        <begin position="127"/>
        <end position="146"/>
    </location>
</feature>
<keyword evidence="7 10" id="KW-0472">Membrane</keyword>
<feature type="transmembrane region" description="Helical" evidence="10">
    <location>
        <begin position="557"/>
        <end position="577"/>
    </location>
</feature>
<dbReference type="AlphaFoldDB" id="A0AAV6N389"/>
<comment type="caution">
    <text evidence="10">Lacks conserved residue(s) required for the propagation of feature annotation.</text>
</comment>
<evidence type="ECO:0000256" key="4">
    <source>
        <dbReference type="ARBA" id="ARBA00022968"/>
    </source>
</evidence>
<dbReference type="GO" id="GO:0010417">
    <property type="term" value="P:glucuronoxylan biosynthetic process"/>
    <property type="evidence" value="ECO:0007669"/>
    <property type="project" value="TreeGrafter"/>
</dbReference>
<feature type="transmembrane region" description="Helical" evidence="10">
    <location>
        <begin position="84"/>
        <end position="104"/>
    </location>
</feature>
<protein>
    <recommendedName>
        <fullName evidence="10">Glycosyltransferases</fullName>
        <ecNumber evidence="10">2.4.-.-</ecNumber>
    </recommendedName>
</protein>
<accession>A0AAV6N389</accession>
<comment type="subcellular location">
    <subcellularLocation>
        <location evidence="1 10">Golgi apparatus membrane</location>
        <topology evidence="1 10">Single-pass type II membrane protein</topology>
    </subcellularLocation>
</comment>
<dbReference type="Pfam" id="PF03360">
    <property type="entry name" value="Glyco_transf_43"/>
    <property type="match status" value="1"/>
</dbReference>
<dbReference type="GO" id="GO:0000139">
    <property type="term" value="C:Golgi membrane"/>
    <property type="evidence" value="ECO:0007669"/>
    <property type="project" value="UniProtKB-SubCell"/>
</dbReference>
<proteinExistence type="inferred from homology"/>
<keyword evidence="6 10" id="KW-0333">Golgi apparatus</keyword>
<keyword evidence="3 10" id="KW-0812">Transmembrane</keyword>
<sequence length="646" mass="72795">MASIRRTLSPVPRPGASMNGEACSVGSPLSRSSLSPQTYPQSTGLHDSLFNSLKTQAATLGIYSPRSSRPIDKSKSKVPVWKRAMFHFFMCFVIGFLAGFTPFASSNLSMNVMSEYQAFQFDRISTDENSVPQNSSSSTNTKSSPTQSEVLMYNNVSYVNLDSHVIARELEPRKLLIIVTPTSAHPLQSYYLNRLAHTLKLVQPPLLWIVVEMFSQSDETAAVLRSTGIMYRHIVCNKNLTDMRDGRVHQRNLALSHIETHRLDGIVYFADENNVYLVDLFEQMREIRRFGTWPVAKLLGGASRSILEGPICNGSLVIGWHVYESSMRLRRFHAEISGFAFNSTILWDPERWRRRTLEPVRQLDTIRDGLQASDFIEQIVEDESQMEDLKGRKGYNSTPPRSAQMAFHCPPLFFKLFLLRRIVWRCCYCKLLLCPNGKAYGGKNGSKLDSFSSYSLLWQTRTSKDLPCSAINPMKFSTTNSVPSSLVHFTKHSIKCTSLHPHSFPSTFNHYQTGFQKIAGGTNPMVPSLDLIALACLYGCFIALTLLLLISSLLVVFFLSATLALFSVFVGDLYDAYSVLCPYYEELKAETELGVCLMMYGVMGFGVDVVLGIKSLFRQQNLRFTVRLPQMKGKEKRWLGFGLGML</sequence>
<dbReference type="PANTHER" id="PTHR10896:SF20">
    <property type="entry name" value="BETA-1,4-XYLOSYLTRANSFERASE IRX9L-RELATED"/>
    <property type="match status" value="1"/>
</dbReference>
<evidence type="ECO:0000256" key="1">
    <source>
        <dbReference type="ARBA" id="ARBA00004323"/>
    </source>
</evidence>
<feature type="transmembrane region" description="Helical" evidence="10">
    <location>
        <begin position="597"/>
        <end position="617"/>
    </location>
</feature>
<dbReference type="EC" id="2.4.-.-" evidence="10"/>
<evidence type="ECO:0000313" key="13">
    <source>
        <dbReference type="Proteomes" id="UP000685013"/>
    </source>
</evidence>
<feature type="non-terminal residue" evidence="12">
    <location>
        <position position="1"/>
    </location>
</feature>
<feature type="region of interest" description="Disordered" evidence="11">
    <location>
        <begin position="1"/>
        <end position="42"/>
    </location>
</feature>
<name>A0AAV6N389_9ROSI</name>
<keyword evidence="13" id="KW-1185">Reference proteome</keyword>
<dbReference type="GO" id="GO:0042285">
    <property type="term" value="F:xylosyltransferase activity"/>
    <property type="evidence" value="ECO:0007669"/>
    <property type="project" value="TreeGrafter"/>
</dbReference>
<evidence type="ECO:0000256" key="7">
    <source>
        <dbReference type="ARBA" id="ARBA00023136"/>
    </source>
</evidence>
<dbReference type="Proteomes" id="UP000685013">
    <property type="component" value="Chromosome 9"/>
</dbReference>
<feature type="compositionally biased region" description="Low complexity" evidence="11">
    <location>
        <begin position="132"/>
        <end position="146"/>
    </location>
</feature>
<dbReference type="CDD" id="cd00218">
    <property type="entry name" value="GlcAT-I"/>
    <property type="match status" value="1"/>
</dbReference>
<comment type="similarity">
    <text evidence="10">Belongs to the glycosyltransferase 43 family.</text>
</comment>
<evidence type="ECO:0000256" key="8">
    <source>
        <dbReference type="ARBA" id="ARBA00023316"/>
    </source>
</evidence>
<dbReference type="InterPro" id="IPR005027">
    <property type="entry name" value="Glyco_trans_43"/>
</dbReference>
<keyword evidence="5 10" id="KW-1133">Transmembrane helix</keyword>
<evidence type="ECO:0000256" key="2">
    <source>
        <dbReference type="ARBA" id="ARBA00022679"/>
    </source>
</evidence>
<evidence type="ECO:0000256" key="9">
    <source>
        <dbReference type="PIRSR" id="PIRSR605027-4"/>
    </source>
</evidence>
<gene>
    <name evidence="12" type="primary">IRX9H</name>
    <name evidence="12" type="ORF">SDJN03_14083</name>
</gene>
<dbReference type="GO" id="GO:0071555">
    <property type="term" value="P:cell wall organization"/>
    <property type="evidence" value="ECO:0007669"/>
    <property type="project" value="UniProtKB-KW"/>
</dbReference>
<reference evidence="12 13" key="1">
    <citation type="journal article" date="2021" name="Hortic Res">
        <title>The domestication of Cucurbita argyrosperma as revealed by the genome of its wild relative.</title>
        <authorList>
            <person name="Barrera-Redondo J."/>
            <person name="Sanchez-de la Vega G."/>
            <person name="Aguirre-Liguori J.A."/>
            <person name="Castellanos-Morales G."/>
            <person name="Gutierrez-Guerrero Y.T."/>
            <person name="Aguirre-Dugua X."/>
            <person name="Aguirre-Planter E."/>
            <person name="Tenaillon M.I."/>
            <person name="Lira-Saade R."/>
            <person name="Eguiarte L.E."/>
        </authorList>
    </citation>
    <scope>NUCLEOTIDE SEQUENCE [LARGE SCALE GENOMIC DNA]</scope>
    <source>
        <strain evidence="12">JBR-2021</strain>
    </source>
</reference>
<dbReference type="GO" id="GO:0015018">
    <property type="term" value="F:galactosylgalactosylxylosylprotein 3-beta-glucuronosyltransferase activity"/>
    <property type="evidence" value="ECO:0007669"/>
    <property type="project" value="InterPro"/>
</dbReference>
<feature type="site" description="Interaction with galactose moiety of substrate glycoprotein" evidence="9">
    <location>
        <position position="308"/>
    </location>
</feature>
<dbReference type="GO" id="GO:0009834">
    <property type="term" value="P:plant-type secondary cell wall biogenesis"/>
    <property type="evidence" value="ECO:0007669"/>
    <property type="project" value="TreeGrafter"/>
</dbReference>
<organism evidence="12 13">
    <name type="scientific">Cucurbita argyrosperma subsp. sororia</name>
    <dbReference type="NCBI Taxonomy" id="37648"/>
    <lineage>
        <taxon>Eukaryota</taxon>
        <taxon>Viridiplantae</taxon>
        <taxon>Streptophyta</taxon>
        <taxon>Embryophyta</taxon>
        <taxon>Tracheophyta</taxon>
        <taxon>Spermatophyta</taxon>
        <taxon>Magnoliopsida</taxon>
        <taxon>eudicotyledons</taxon>
        <taxon>Gunneridae</taxon>
        <taxon>Pentapetalae</taxon>
        <taxon>rosids</taxon>
        <taxon>fabids</taxon>
        <taxon>Cucurbitales</taxon>
        <taxon>Cucurbitaceae</taxon>
        <taxon>Cucurbiteae</taxon>
        <taxon>Cucurbita</taxon>
    </lineage>
</organism>
<feature type="transmembrane region" description="Helical" evidence="10">
    <location>
        <begin position="531"/>
        <end position="550"/>
    </location>
</feature>
<comment type="function">
    <text evidence="10">Involved in the synthesis of glucuronoxylan hemicellulose in secondary cell walls.</text>
</comment>
<keyword evidence="2 10" id="KW-0808">Transferase</keyword>
<evidence type="ECO:0000256" key="6">
    <source>
        <dbReference type="ARBA" id="ARBA00023034"/>
    </source>
</evidence>
<dbReference type="EMBL" id="JAGKQH010000009">
    <property type="protein sequence ID" value="KAG6591737.1"/>
    <property type="molecule type" value="Genomic_DNA"/>
</dbReference>
<dbReference type="PANTHER" id="PTHR10896">
    <property type="entry name" value="GALACTOSYLGALACTOSYLXYLOSYLPROTEIN 3-BETA-GLUCURONOSYLTRANSFERASE BETA-1,3-GLUCURONYLTRANSFERASE"/>
    <property type="match status" value="1"/>
</dbReference>
<keyword evidence="8 10" id="KW-0961">Cell wall biogenesis/degradation</keyword>
<comment type="caution">
    <text evidence="12">The sequence shown here is derived from an EMBL/GenBank/DDBJ whole genome shotgun (WGS) entry which is preliminary data.</text>
</comment>
<evidence type="ECO:0000256" key="10">
    <source>
        <dbReference type="RuleBase" id="RU363127"/>
    </source>
</evidence>
<feature type="compositionally biased region" description="Low complexity" evidence="11">
    <location>
        <begin position="27"/>
        <end position="36"/>
    </location>
</feature>
<evidence type="ECO:0000256" key="11">
    <source>
        <dbReference type="SAM" id="MobiDB-lite"/>
    </source>
</evidence>
<evidence type="ECO:0000256" key="3">
    <source>
        <dbReference type="ARBA" id="ARBA00022692"/>
    </source>
</evidence>
<evidence type="ECO:0000313" key="12">
    <source>
        <dbReference type="EMBL" id="KAG6591737.1"/>
    </source>
</evidence>